<evidence type="ECO:0000313" key="4">
    <source>
        <dbReference type="Proteomes" id="UP000036202"/>
    </source>
</evidence>
<keyword evidence="3" id="KW-0614">Plasmid</keyword>
<proteinExistence type="predicted"/>
<dbReference type="OrthoDB" id="565380at2"/>
<dbReference type="KEGG" id="beo:BEH_26445"/>
<sequence>MNATKLEEKQREIEAEKYRKEAEEDMKRIQEEAKEEQAKRKVEEDESEKDEKSYDYSTPIYNFKEDKDCSDFSNTSEATEFMKKSIAAGFGDHRLDRNRDGIACN</sequence>
<accession>A0A2S1LZT0</accession>
<dbReference type="RefSeq" id="WP_046218384.1">
    <property type="nucleotide sequence ID" value="NZ_CP015328.1"/>
</dbReference>
<dbReference type="Pfam" id="PF05901">
    <property type="entry name" value="Excalibur"/>
    <property type="match status" value="1"/>
</dbReference>
<dbReference type="AlphaFoldDB" id="A0A2S1LZT0"/>
<name>A0A2S1LZT0_9BACI</name>
<keyword evidence="4" id="KW-1185">Reference proteome</keyword>
<feature type="compositionally biased region" description="Basic and acidic residues" evidence="1">
    <location>
        <begin position="1"/>
        <end position="54"/>
    </location>
</feature>
<gene>
    <name evidence="3" type="ORF">BEH_26445</name>
</gene>
<feature type="region of interest" description="Disordered" evidence="1">
    <location>
        <begin position="1"/>
        <end position="57"/>
    </location>
</feature>
<evidence type="ECO:0000313" key="3">
    <source>
        <dbReference type="EMBL" id="AWG44327.1"/>
    </source>
</evidence>
<dbReference type="Proteomes" id="UP000036202">
    <property type="component" value="Plasmid pbeh6"/>
</dbReference>
<reference evidence="3 4" key="1">
    <citation type="journal article" date="2015" name="PLoS ONE">
        <title>Genome Sequence of Bacillus endophyticus and Analysis of Its Companion Mechanism in the Ketogulonigenium vulgare-Bacillus Strain Consortium.</title>
        <authorList>
            <person name="Jia N."/>
            <person name="Du J."/>
            <person name="Ding M.Z."/>
            <person name="Gao F."/>
            <person name="Yuan Y.J."/>
        </authorList>
    </citation>
    <scope>NUCLEOTIDE SEQUENCE [LARGE SCALE GENOMIC DNA]</scope>
    <source>
        <strain evidence="3 4">Hbe603</strain>
        <plasmid evidence="4">pbeh6</plasmid>
    </source>
</reference>
<feature type="domain" description="Excalibur calcium-binding" evidence="2">
    <location>
        <begin position="67"/>
        <end position="104"/>
    </location>
</feature>
<evidence type="ECO:0000259" key="2">
    <source>
        <dbReference type="Pfam" id="PF05901"/>
    </source>
</evidence>
<dbReference type="InterPro" id="IPR008613">
    <property type="entry name" value="Excalibur_Ca-bd_domain"/>
</dbReference>
<geneLocation type="plasmid" evidence="4">
    <name>pbeh6</name>
</geneLocation>
<dbReference type="EMBL" id="CP015328">
    <property type="protein sequence ID" value="AWG44327.1"/>
    <property type="molecule type" value="Genomic_DNA"/>
</dbReference>
<evidence type="ECO:0000256" key="1">
    <source>
        <dbReference type="SAM" id="MobiDB-lite"/>
    </source>
</evidence>
<protein>
    <recommendedName>
        <fullName evidence="2">Excalibur calcium-binding domain-containing protein</fullName>
    </recommendedName>
</protein>
<organism evidence="3 4">
    <name type="scientific">Priestia filamentosa</name>
    <dbReference type="NCBI Taxonomy" id="1402861"/>
    <lineage>
        <taxon>Bacteria</taxon>
        <taxon>Bacillati</taxon>
        <taxon>Bacillota</taxon>
        <taxon>Bacilli</taxon>
        <taxon>Bacillales</taxon>
        <taxon>Bacillaceae</taxon>
        <taxon>Priestia</taxon>
    </lineage>
</organism>